<comment type="caution">
    <text evidence="1">The sequence shown here is derived from an EMBL/GenBank/DDBJ whole genome shotgun (WGS) entry which is preliminary data.</text>
</comment>
<name>A0AAE0KUF3_9CHLO</name>
<organism evidence="1 2">
    <name type="scientific">Cymbomonas tetramitiformis</name>
    <dbReference type="NCBI Taxonomy" id="36881"/>
    <lineage>
        <taxon>Eukaryota</taxon>
        <taxon>Viridiplantae</taxon>
        <taxon>Chlorophyta</taxon>
        <taxon>Pyramimonadophyceae</taxon>
        <taxon>Pyramimonadales</taxon>
        <taxon>Pyramimonadaceae</taxon>
        <taxon>Cymbomonas</taxon>
    </lineage>
</organism>
<sequence>MDETVVKSTNFFEKATARYTGTKEEDRAKFIQGFANLVEEFRRRHEAGIRHKLRPCVDADPEEEVSQEYQTEGTSTKWLIGRDGTEDTQYYWALRAFVAELDLKFMLRGTQEKRDLLPADPRPIMDGLY</sequence>
<evidence type="ECO:0000313" key="1">
    <source>
        <dbReference type="EMBL" id="KAK3261121.1"/>
    </source>
</evidence>
<keyword evidence="2" id="KW-1185">Reference proteome</keyword>
<accession>A0AAE0KUF3</accession>
<reference evidence="1 2" key="1">
    <citation type="journal article" date="2015" name="Genome Biol. Evol.">
        <title>Comparative Genomics of a Bacterivorous Green Alga Reveals Evolutionary Causalities and Consequences of Phago-Mixotrophic Mode of Nutrition.</title>
        <authorList>
            <person name="Burns J.A."/>
            <person name="Paasch A."/>
            <person name="Narechania A."/>
            <person name="Kim E."/>
        </authorList>
    </citation>
    <scope>NUCLEOTIDE SEQUENCE [LARGE SCALE GENOMIC DNA]</scope>
    <source>
        <strain evidence="1 2">PLY_AMNH</strain>
    </source>
</reference>
<dbReference type="Proteomes" id="UP001190700">
    <property type="component" value="Unassembled WGS sequence"/>
</dbReference>
<evidence type="ECO:0000313" key="2">
    <source>
        <dbReference type="Proteomes" id="UP001190700"/>
    </source>
</evidence>
<dbReference type="AlphaFoldDB" id="A0AAE0KUF3"/>
<dbReference type="EMBL" id="LGRX02017135">
    <property type="protein sequence ID" value="KAK3261121.1"/>
    <property type="molecule type" value="Genomic_DNA"/>
</dbReference>
<proteinExistence type="predicted"/>
<gene>
    <name evidence="1" type="ORF">CYMTET_29959</name>
</gene>
<protein>
    <submittedName>
        <fullName evidence="1">Uncharacterized protein</fullName>
    </submittedName>
</protein>